<protein>
    <submittedName>
        <fullName evidence="2">Protein EFFECTOR OF TRANSCRIPTION 2</fullName>
    </submittedName>
</protein>
<name>A0AAQ3KDQ8_9LILI</name>
<dbReference type="EMBL" id="CP136894">
    <property type="protein sequence ID" value="WOL06768.1"/>
    <property type="molecule type" value="Genomic_DNA"/>
</dbReference>
<dbReference type="GO" id="GO:0006355">
    <property type="term" value="P:regulation of DNA-templated transcription"/>
    <property type="evidence" value="ECO:0007669"/>
    <property type="project" value="InterPro"/>
</dbReference>
<gene>
    <name evidence="2" type="ORF">Cni_G15502</name>
</gene>
<sequence>MVTATSYSSRLRREECRRTKHDSVFSEWKVLIGPSDWEDCSLGKDGVERYRTHNLPANCSCPGLYELGIAVTSTNEGHNTRQHALKNIIVVYLGQADNVRIRLQQYGRAGSHLDHGKSLSYLKNSEDPCLQSGPGLFKEIFSRGYSIVYRWAPQMRDKKEAENMEKKLLDHFDYAWNKLGNGTCRREDIISRLEIELSKSNAGLLSMFYKWKQPLLNKKLGVKISSPLEETESLNNRGFLPQILKFMRYQPRSVQLGDSCYQDEKICGVAIGNGYICRNKPVLGNKRCSDHKGKRITGISRVTIRDIKMPEDDPSVLNSKLLIPTFHEPESEVIRKAHNFNQKCRDIKMPKDEPSVSDYKLIVPTSYDPDSLFTRKTFNYEYDTCGVVLEDSSVCQNRPVPGRKRCEMHKGQRITKPLSFLTNEHCSLKGTERYSLDEECNICGVISGDGSVCRSRPVQGRKRCEFHKGRRITEPKSPTSKKDRPPTRMHKLTFTFDDDICGVTTNSGYVCMRPPVPGRKRCEEHKGMRTTMTCKTSMVSSGVETSSTCGVYLNNGSLHEPICTRKEAMCKT</sequence>
<feature type="region of interest" description="Disordered" evidence="1">
    <location>
        <begin position="469"/>
        <end position="488"/>
    </location>
</feature>
<dbReference type="Pfam" id="PF19239">
    <property type="entry name" value="GIY_YIG_domain"/>
    <property type="match status" value="1"/>
</dbReference>
<dbReference type="PANTHER" id="PTHR35133:SF1">
    <property type="entry name" value="PROTEIN EFFECTOR OF TRANSCRIPTION 2-RELATED"/>
    <property type="match status" value="1"/>
</dbReference>
<accession>A0AAQ3KDQ8</accession>
<dbReference type="Proteomes" id="UP001327560">
    <property type="component" value="Chromosome 5"/>
</dbReference>
<dbReference type="PANTHER" id="PTHR35133">
    <property type="entry name" value="PROTEIN EFFECTOR OF TRANSCRIPTION 2-RELATED"/>
    <property type="match status" value="1"/>
</dbReference>
<feature type="compositionally biased region" description="Basic and acidic residues" evidence="1">
    <location>
        <begin position="469"/>
        <end position="486"/>
    </location>
</feature>
<proteinExistence type="predicted"/>
<evidence type="ECO:0000256" key="1">
    <source>
        <dbReference type="SAM" id="MobiDB-lite"/>
    </source>
</evidence>
<evidence type="ECO:0000313" key="2">
    <source>
        <dbReference type="EMBL" id="WOL06768.1"/>
    </source>
</evidence>
<dbReference type="InterPro" id="IPR038909">
    <property type="entry name" value="Effector_transcript"/>
</dbReference>
<reference evidence="2 3" key="1">
    <citation type="submission" date="2023-10" db="EMBL/GenBank/DDBJ databases">
        <title>Chromosome-scale genome assembly provides insights into flower coloration mechanisms of Canna indica.</title>
        <authorList>
            <person name="Li C."/>
        </authorList>
    </citation>
    <scope>NUCLEOTIDE SEQUENCE [LARGE SCALE GENOMIC DNA]</scope>
    <source>
        <tissue evidence="2">Flower</tissue>
    </source>
</reference>
<organism evidence="2 3">
    <name type="scientific">Canna indica</name>
    <name type="common">Indian-shot</name>
    <dbReference type="NCBI Taxonomy" id="4628"/>
    <lineage>
        <taxon>Eukaryota</taxon>
        <taxon>Viridiplantae</taxon>
        <taxon>Streptophyta</taxon>
        <taxon>Embryophyta</taxon>
        <taxon>Tracheophyta</taxon>
        <taxon>Spermatophyta</taxon>
        <taxon>Magnoliopsida</taxon>
        <taxon>Liliopsida</taxon>
        <taxon>Zingiberales</taxon>
        <taxon>Cannaceae</taxon>
        <taxon>Canna</taxon>
    </lineage>
</organism>
<keyword evidence="3" id="KW-1185">Reference proteome</keyword>
<dbReference type="GO" id="GO:0003677">
    <property type="term" value="F:DNA binding"/>
    <property type="evidence" value="ECO:0007669"/>
    <property type="project" value="InterPro"/>
</dbReference>
<dbReference type="AlphaFoldDB" id="A0AAQ3KDQ8"/>
<evidence type="ECO:0000313" key="3">
    <source>
        <dbReference type="Proteomes" id="UP001327560"/>
    </source>
</evidence>